<proteinExistence type="inferred from homology"/>
<dbReference type="GO" id="GO:0006308">
    <property type="term" value="P:DNA catabolic process"/>
    <property type="evidence" value="ECO:0007669"/>
    <property type="project" value="InterPro"/>
</dbReference>
<feature type="signal peptide" evidence="10">
    <location>
        <begin position="1"/>
        <end position="22"/>
    </location>
</feature>
<feature type="chain" id="PRO_5042995699" description="Aspergillus nuclease S1" evidence="10">
    <location>
        <begin position="23"/>
        <end position="304"/>
    </location>
</feature>
<evidence type="ECO:0000256" key="3">
    <source>
        <dbReference type="ARBA" id="ARBA00012562"/>
    </source>
</evidence>
<dbReference type="AlphaFoldDB" id="A0AAN7DU34"/>
<evidence type="ECO:0000256" key="10">
    <source>
        <dbReference type="SAM" id="SignalP"/>
    </source>
</evidence>
<evidence type="ECO:0000313" key="12">
    <source>
        <dbReference type="Proteomes" id="UP001324115"/>
    </source>
</evidence>
<comment type="catalytic activity">
    <reaction evidence="1">
        <text>Endonucleolytic cleavage to 5'-phosphomononucleotide and 5'-phosphooligonucleotide end-products.</text>
        <dbReference type="EC" id="3.1.30.1"/>
    </reaction>
</comment>
<dbReference type="Pfam" id="PF02265">
    <property type="entry name" value="S1-P1_nuclease"/>
    <property type="match status" value="1"/>
</dbReference>
<keyword evidence="6" id="KW-0255">Endonuclease</keyword>
<comment type="similarity">
    <text evidence="2">Belongs to the nuclease type I family.</text>
</comment>
<evidence type="ECO:0000256" key="9">
    <source>
        <dbReference type="ARBA" id="ARBA00023180"/>
    </source>
</evidence>
<keyword evidence="12" id="KW-1185">Reference proteome</keyword>
<dbReference type="PANTHER" id="PTHR33146:SF26">
    <property type="entry name" value="ENDONUCLEASE 4"/>
    <property type="match status" value="1"/>
</dbReference>
<keyword evidence="5" id="KW-0479">Metal-binding</keyword>
<protein>
    <recommendedName>
        <fullName evidence="3">Aspergillus nuclease S1</fullName>
        <ecNumber evidence="3">3.1.30.1</ecNumber>
    </recommendedName>
</protein>
<accession>A0AAN7DU34</accession>
<evidence type="ECO:0000256" key="1">
    <source>
        <dbReference type="ARBA" id="ARBA00000245"/>
    </source>
</evidence>
<gene>
    <name evidence="11" type="ORF">RGQ29_032287</name>
</gene>
<keyword evidence="9" id="KW-0325">Glycoprotein</keyword>
<dbReference type="PANTHER" id="PTHR33146">
    <property type="entry name" value="ENDONUCLEASE 4"/>
    <property type="match status" value="1"/>
</dbReference>
<dbReference type="InterPro" id="IPR008947">
    <property type="entry name" value="PLipase_C/P1_nuclease_dom_sf"/>
</dbReference>
<evidence type="ECO:0000256" key="5">
    <source>
        <dbReference type="ARBA" id="ARBA00022723"/>
    </source>
</evidence>
<organism evidence="11 12">
    <name type="scientific">Quercus rubra</name>
    <name type="common">Northern red oak</name>
    <name type="synonym">Quercus borealis</name>
    <dbReference type="NCBI Taxonomy" id="3512"/>
    <lineage>
        <taxon>Eukaryota</taxon>
        <taxon>Viridiplantae</taxon>
        <taxon>Streptophyta</taxon>
        <taxon>Embryophyta</taxon>
        <taxon>Tracheophyta</taxon>
        <taxon>Spermatophyta</taxon>
        <taxon>Magnoliopsida</taxon>
        <taxon>eudicotyledons</taxon>
        <taxon>Gunneridae</taxon>
        <taxon>Pentapetalae</taxon>
        <taxon>rosids</taxon>
        <taxon>fabids</taxon>
        <taxon>Fagales</taxon>
        <taxon>Fagaceae</taxon>
        <taxon>Quercus</taxon>
    </lineage>
</organism>
<dbReference type="InterPro" id="IPR003154">
    <property type="entry name" value="S1/P1nuclease"/>
</dbReference>
<dbReference type="CDD" id="cd11010">
    <property type="entry name" value="S1-P1_nuclease"/>
    <property type="match status" value="1"/>
</dbReference>
<dbReference type="SUPFAM" id="SSF48537">
    <property type="entry name" value="Phospholipase C/P1 nuclease"/>
    <property type="match status" value="1"/>
</dbReference>
<dbReference type="EC" id="3.1.30.1" evidence="3"/>
<reference evidence="11 12" key="1">
    <citation type="journal article" date="2023" name="G3 (Bethesda)">
        <title>A haplotype-resolved chromosome-scale genome for Quercus rubra L. provides insights into the genetics of adaptive traits for red oak species.</title>
        <authorList>
            <person name="Kapoor B."/>
            <person name="Jenkins J."/>
            <person name="Schmutz J."/>
            <person name="Zhebentyayeva T."/>
            <person name="Kuelheim C."/>
            <person name="Coggeshall M."/>
            <person name="Heim C."/>
            <person name="Lasky J.R."/>
            <person name="Leites L."/>
            <person name="Islam-Faridi N."/>
            <person name="Romero-Severson J."/>
            <person name="DeLeo V.L."/>
            <person name="Lucas S.M."/>
            <person name="Lazic D."/>
            <person name="Gailing O."/>
            <person name="Carlson J."/>
            <person name="Staton M."/>
        </authorList>
    </citation>
    <scope>NUCLEOTIDE SEQUENCE [LARGE SCALE GENOMIC DNA]</scope>
    <source>
        <strain evidence="11">Pseudo-F2</strain>
    </source>
</reference>
<dbReference type="GO" id="GO:0000014">
    <property type="term" value="F:single-stranded DNA endodeoxyribonuclease activity"/>
    <property type="evidence" value="ECO:0007669"/>
    <property type="project" value="UniProtKB-ARBA"/>
</dbReference>
<comment type="caution">
    <text evidence="11">The sequence shown here is derived from an EMBL/GenBank/DDBJ whole genome shotgun (WGS) entry which is preliminary data.</text>
</comment>
<keyword evidence="10" id="KW-0732">Signal</keyword>
<dbReference type="GO" id="GO:0046872">
    <property type="term" value="F:metal ion binding"/>
    <property type="evidence" value="ECO:0007669"/>
    <property type="project" value="UniProtKB-KW"/>
</dbReference>
<evidence type="ECO:0000256" key="4">
    <source>
        <dbReference type="ARBA" id="ARBA00022722"/>
    </source>
</evidence>
<evidence type="ECO:0000256" key="2">
    <source>
        <dbReference type="ARBA" id="ARBA00009547"/>
    </source>
</evidence>
<evidence type="ECO:0000256" key="6">
    <source>
        <dbReference type="ARBA" id="ARBA00022759"/>
    </source>
</evidence>
<dbReference type="GO" id="GO:0003676">
    <property type="term" value="F:nucleic acid binding"/>
    <property type="evidence" value="ECO:0007669"/>
    <property type="project" value="InterPro"/>
</dbReference>
<evidence type="ECO:0000313" key="11">
    <source>
        <dbReference type="EMBL" id="KAK4538874.1"/>
    </source>
</evidence>
<dbReference type="GO" id="GO:0004521">
    <property type="term" value="F:RNA endonuclease activity"/>
    <property type="evidence" value="ECO:0007669"/>
    <property type="project" value="UniProtKB-ARBA"/>
</dbReference>
<dbReference type="Gene3D" id="1.10.575.10">
    <property type="entry name" value="P1 Nuclease"/>
    <property type="match status" value="1"/>
</dbReference>
<keyword evidence="4" id="KW-0540">Nuclease</keyword>
<evidence type="ECO:0000256" key="7">
    <source>
        <dbReference type="ARBA" id="ARBA00022801"/>
    </source>
</evidence>
<dbReference type="EMBL" id="JAXUIC010000831">
    <property type="protein sequence ID" value="KAK4538874.1"/>
    <property type="molecule type" value="Genomic_DNA"/>
</dbReference>
<keyword evidence="8" id="KW-1015">Disulfide bond</keyword>
<evidence type="ECO:0000256" key="8">
    <source>
        <dbReference type="ARBA" id="ARBA00023157"/>
    </source>
</evidence>
<dbReference type="Proteomes" id="UP001324115">
    <property type="component" value="Unassembled WGS sequence"/>
</dbReference>
<name>A0AAN7DU34_QUERU</name>
<keyword evidence="7" id="KW-0378">Hydrolase</keyword>
<sequence>MTRFTAATALPVVSLLASQAAAWGNLGHETVGYVASNFVSAKTKQWAQDILGDDSEDYLGAVATWADSFKYTDEGEFSSGLHYIDAEDDPPNSCNVDFDRDCPEDGCVVSAIANYTSRVQDTSLDSEQTSQALKFIVHFIGDIHQPLHDEAAEIGGNTINVTFDGEETNLHSYAQSWAANLTGSIKNGKYSTASKKWLANIDIDDAQAGAMIMASDANSHVCSTVMPDGVEGIEGDELYPEYYNKSIGVIEMMIAKAGYRLAAWLDMIATGETKLTRTFDATSSPAPPLRWRTRLSSTMARAVS</sequence>